<gene>
    <name evidence="4" type="primary">Piso0_004409</name>
    <name evidence="4" type="ORF">GNLVRS01_PISO0K16246g</name>
    <name evidence="5" type="ORF">GNLVRS01_PISO0L16247g</name>
</gene>
<dbReference type="GO" id="GO:0005085">
    <property type="term" value="F:guanyl-nucleotide exchange factor activity"/>
    <property type="evidence" value="ECO:0007669"/>
    <property type="project" value="UniProtKB-KW"/>
</dbReference>
<organism evidence="4 6">
    <name type="scientific">Pichia sorbitophila (strain ATCC MYA-4447 / BCRC 22081 / CBS 7064 / NBRC 10061 / NRRL Y-12695)</name>
    <name type="common">Hybrid yeast</name>
    <dbReference type="NCBI Taxonomy" id="559304"/>
    <lineage>
        <taxon>Eukaryota</taxon>
        <taxon>Fungi</taxon>
        <taxon>Dikarya</taxon>
        <taxon>Ascomycota</taxon>
        <taxon>Saccharomycotina</taxon>
        <taxon>Pichiomycetes</taxon>
        <taxon>Debaryomycetaceae</taxon>
        <taxon>Millerozyma</taxon>
    </lineage>
</organism>
<dbReference type="Pfam" id="PF04421">
    <property type="entry name" value="Mss4"/>
    <property type="match status" value="1"/>
</dbReference>
<dbReference type="HOGENOM" id="CLU_124782_1_0_1"/>
<dbReference type="Gene3D" id="2.170.150.10">
    <property type="entry name" value="Metal Binding Protein, Guanine Nucleotide Exchange Factor, Chain A"/>
    <property type="match status" value="1"/>
</dbReference>
<keyword evidence="2" id="KW-0344">Guanine-nucleotide releasing factor</keyword>
<dbReference type="GO" id="GO:0008270">
    <property type="term" value="F:zinc ion binding"/>
    <property type="evidence" value="ECO:0007669"/>
    <property type="project" value="TreeGrafter"/>
</dbReference>
<dbReference type="GO" id="GO:0006892">
    <property type="term" value="P:post-Golgi vesicle-mediated transport"/>
    <property type="evidence" value="ECO:0007669"/>
    <property type="project" value="TreeGrafter"/>
</dbReference>
<evidence type="ECO:0000256" key="2">
    <source>
        <dbReference type="ARBA" id="ARBA00022658"/>
    </source>
</evidence>
<evidence type="ECO:0000256" key="3">
    <source>
        <dbReference type="ARBA" id="ARBA00022927"/>
    </source>
</evidence>
<dbReference type="GO" id="GO:0016020">
    <property type="term" value="C:membrane"/>
    <property type="evidence" value="ECO:0007669"/>
    <property type="project" value="TreeGrafter"/>
</dbReference>
<dbReference type="Proteomes" id="UP000005222">
    <property type="component" value="Chromosome L"/>
</dbReference>
<dbReference type="OrthoDB" id="30840at2759"/>
<evidence type="ECO:0000313" key="6">
    <source>
        <dbReference type="Proteomes" id="UP000005222"/>
    </source>
</evidence>
<reference evidence="6" key="2">
    <citation type="journal article" date="2012" name="G3 (Bethesda)">
        <title>Pichia sorbitophila, an interspecies yeast hybrid reveals early steps of genome resolution following polyploidization.</title>
        <authorList>
            <person name="Leh Louis V."/>
            <person name="Despons L."/>
            <person name="Friedrich A."/>
            <person name="Martin T."/>
            <person name="Durrens P."/>
            <person name="Casaregola S."/>
            <person name="Neuveglise C."/>
            <person name="Fairhead C."/>
            <person name="Marck C."/>
            <person name="Cruz J.A."/>
            <person name="Straub M.L."/>
            <person name="Kugler V."/>
            <person name="Sacerdot C."/>
            <person name="Uzunov Z."/>
            <person name="Thierry A."/>
            <person name="Weiss S."/>
            <person name="Bleykasten C."/>
            <person name="De Montigny J."/>
            <person name="Jacques N."/>
            <person name="Jung P."/>
            <person name="Lemaire M."/>
            <person name="Mallet S."/>
            <person name="Morel G."/>
            <person name="Richard G.F."/>
            <person name="Sarkar A."/>
            <person name="Savel G."/>
            <person name="Schacherer J."/>
            <person name="Seret M.L."/>
            <person name="Talla E."/>
            <person name="Samson G."/>
            <person name="Jubin C."/>
            <person name="Poulain J."/>
            <person name="Vacherie B."/>
            <person name="Barbe V."/>
            <person name="Pelletier E."/>
            <person name="Sherman D.J."/>
            <person name="Westhof E."/>
            <person name="Weissenbach J."/>
            <person name="Baret P.V."/>
            <person name="Wincker P."/>
            <person name="Gaillardin C."/>
            <person name="Dujon B."/>
            <person name="Souciet J.L."/>
        </authorList>
    </citation>
    <scope>NUCLEOTIDE SEQUENCE [LARGE SCALE GENOMIC DNA]</scope>
    <source>
        <strain evidence="6">ATCC MYA-4447 / BCRC 22081 / CBS 7064 / NBRC 10061 / NRRL Y-12695</strain>
    </source>
</reference>
<keyword evidence="1" id="KW-0813">Transport</keyword>
<dbReference type="PANTHER" id="PTHR13276:SF0">
    <property type="entry name" value="GUANINE NUCLEOTIDE EXCHANGE FACTOR MSS4"/>
    <property type="match status" value="1"/>
</dbReference>
<dbReference type="PROSITE" id="PS51796">
    <property type="entry name" value="MSS4"/>
    <property type="match status" value="1"/>
</dbReference>
<reference evidence="4" key="1">
    <citation type="submission" date="2011-10" db="EMBL/GenBank/DDBJ databases">
        <authorList>
            <person name="Genoscope - CEA"/>
        </authorList>
    </citation>
    <scope>NUCLEOTIDE SEQUENCE</scope>
</reference>
<dbReference type="InParanoid" id="G8Y8Q6"/>
<dbReference type="InterPro" id="IPR011057">
    <property type="entry name" value="Mss4-like_sf"/>
</dbReference>
<proteinExistence type="predicted"/>
<dbReference type="GO" id="GO:0005829">
    <property type="term" value="C:cytosol"/>
    <property type="evidence" value="ECO:0007669"/>
    <property type="project" value="TreeGrafter"/>
</dbReference>
<dbReference type="eggNOG" id="KOG4113">
    <property type="taxonomic scope" value="Eukaryota"/>
</dbReference>
<dbReference type="SUPFAM" id="SSF51316">
    <property type="entry name" value="Mss4-like"/>
    <property type="match status" value="1"/>
</dbReference>
<dbReference type="STRING" id="559304.G8Y8Q6"/>
<dbReference type="GO" id="GO:0007264">
    <property type="term" value="P:small GTPase-mediated signal transduction"/>
    <property type="evidence" value="ECO:0007669"/>
    <property type="project" value="InterPro"/>
</dbReference>
<name>G8Y8Q6_PICSO</name>
<evidence type="ECO:0000313" key="4">
    <source>
        <dbReference type="EMBL" id="CCE83820.1"/>
    </source>
</evidence>
<dbReference type="AlphaFoldDB" id="G8Y8Q6"/>
<dbReference type="InterPro" id="IPR011323">
    <property type="entry name" value="Mss4/transl-control_tumour"/>
</dbReference>
<sequence>MSYISCGQLKQSNGNPTVVLRCPFDGCGARIFASAKNELLTRSTKCSNTPQMVTFSNDADTTCSDEYFLIQDVWDFDNIGVSKPSTDTGIIKFSANDRNGDIRLERLLTCSECDKGPIGFAGHVGEETDVKKLLYFLSCSSVLYDVKS</sequence>
<protein>
    <submittedName>
        <fullName evidence="4">Piso0_004409 protein</fullName>
    </submittedName>
</protein>
<dbReference type="FunCoup" id="G8Y8Q6">
    <property type="interactions" value="93"/>
</dbReference>
<dbReference type="EMBL" id="FO082048">
    <property type="protein sequence ID" value="CCE84851.1"/>
    <property type="molecule type" value="Genomic_DNA"/>
</dbReference>
<evidence type="ECO:0000313" key="5">
    <source>
        <dbReference type="EMBL" id="CCE84851.1"/>
    </source>
</evidence>
<keyword evidence="6" id="KW-1185">Reference proteome</keyword>
<evidence type="ECO:0000256" key="1">
    <source>
        <dbReference type="ARBA" id="ARBA00022448"/>
    </source>
</evidence>
<dbReference type="EMBL" id="FO082049">
    <property type="protein sequence ID" value="CCE83820.1"/>
    <property type="molecule type" value="Genomic_DNA"/>
</dbReference>
<dbReference type="InterPro" id="IPR007515">
    <property type="entry name" value="Mss4"/>
</dbReference>
<accession>G8Y8Q6</accession>
<dbReference type="PANTHER" id="PTHR13276">
    <property type="entry name" value="GUANINE NUCLEOTIDE EXCHANGE FACTOR MSS4"/>
    <property type="match status" value="1"/>
</dbReference>
<keyword evidence="3" id="KW-0653">Protein transport</keyword>
<dbReference type="Proteomes" id="UP000005222">
    <property type="component" value="Chromosome K"/>
</dbReference>
<dbReference type="GO" id="GO:0015031">
    <property type="term" value="P:protein transport"/>
    <property type="evidence" value="ECO:0007669"/>
    <property type="project" value="UniProtKB-KW"/>
</dbReference>